<sequence>MSIRKVSSQKSFLEIYRNYESFQLGEQEQKETHSSGPNKDPFPSLPDLPAEDPIAANRSF</sequence>
<reference evidence="4 5" key="2">
    <citation type="journal article" date="2019" name="PLoS Negl. Trop. Dis.">
        <title>Revisiting the worldwide diversity of Leptospira species in the environment.</title>
        <authorList>
            <person name="Vincent A.T."/>
            <person name="Schiettekatte O."/>
            <person name="Bourhy P."/>
            <person name="Veyrier F.J."/>
            <person name="Picardeau M."/>
        </authorList>
    </citation>
    <scope>NUCLEOTIDE SEQUENCE [LARGE SCALE GENOMIC DNA]</scope>
    <source>
        <strain evidence="4">201702690</strain>
        <strain evidence="2 5">SSW18</strain>
    </source>
</reference>
<dbReference type="RefSeq" id="WP_135645914.1">
    <property type="nucleotide sequence ID" value="NZ_RQER01000010.1"/>
</dbReference>
<evidence type="ECO:0000256" key="1">
    <source>
        <dbReference type="SAM" id="MobiDB-lite"/>
    </source>
</evidence>
<evidence type="ECO:0000313" key="3">
    <source>
        <dbReference type="EMBL" id="TGL40598.1"/>
    </source>
</evidence>
<feature type="region of interest" description="Disordered" evidence="1">
    <location>
        <begin position="24"/>
        <end position="60"/>
    </location>
</feature>
<evidence type="ECO:0000313" key="2">
    <source>
        <dbReference type="EMBL" id="TGJ98835.1"/>
    </source>
</evidence>
<gene>
    <name evidence="2" type="ORF">EHO57_15035</name>
    <name evidence="3" type="ORF">EHQ53_11465</name>
</gene>
<keyword evidence="4" id="KW-1185">Reference proteome</keyword>
<accession>A0A5F1ZS41</accession>
<dbReference type="Proteomes" id="UP000297273">
    <property type="component" value="Unassembled WGS sequence"/>
</dbReference>
<dbReference type="Proteomes" id="UP000297946">
    <property type="component" value="Unassembled WGS sequence"/>
</dbReference>
<organism evidence="2 5">
    <name type="scientific">Leptospira langatensis</name>
    <dbReference type="NCBI Taxonomy" id="2484983"/>
    <lineage>
        <taxon>Bacteria</taxon>
        <taxon>Pseudomonadati</taxon>
        <taxon>Spirochaetota</taxon>
        <taxon>Spirochaetia</taxon>
        <taxon>Leptospirales</taxon>
        <taxon>Leptospiraceae</taxon>
        <taxon>Leptospira</taxon>
    </lineage>
</organism>
<evidence type="ECO:0000313" key="4">
    <source>
        <dbReference type="Proteomes" id="UP000297273"/>
    </source>
</evidence>
<proteinExistence type="predicted"/>
<comment type="caution">
    <text evidence="2">The sequence shown here is derived from an EMBL/GenBank/DDBJ whole genome shotgun (WGS) entry which is preliminary data.</text>
</comment>
<dbReference type="OrthoDB" id="9972536at2"/>
<name>A0A5F1ZS41_9LEPT</name>
<dbReference type="EMBL" id="RQGC01000007">
    <property type="protein sequence ID" value="TGL40598.1"/>
    <property type="molecule type" value="Genomic_DNA"/>
</dbReference>
<protein>
    <submittedName>
        <fullName evidence="2">Uncharacterized protein</fullName>
    </submittedName>
</protein>
<dbReference type="EMBL" id="RQER01000010">
    <property type="protein sequence ID" value="TGJ98835.1"/>
    <property type="molecule type" value="Genomic_DNA"/>
</dbReference>
<reference evidence="3" key="1">
    <citation type="submission" date="2018-10" db="EMBL/GenBank/DDBJ databases">
        <authorList>
            <person name="Vincent A.T."/>
            <person name="Schiettekatte O."/>
            <person name="Bourhy P."/>
            <person name="Veyrier F.J."/>
            <person name="Picardeau M."/>
        </authorList>
    </citation>
    <scope>NUCLEOTIDE SEQUENCE</scope>
    <source>
        <strain evidence="3">201702690</strain>
    </source>
</reference>
<evidence type="ECO:0000313" key="5">
    <source>
        <dbReference type="Proteomes" id="UP000297946"/>
    </source>
</evidence>
<dbReference type="AlphaFoldDB" id="A0A5F1ZS41"/>